<evidence type="ECO:0000256" key="3">
    <source>
        <dbReference type="ARBA" id="ARBA00008703"/>
    </source>
</evidence>
<comment type="cofactor">
    <cofactor evidence="1">
        <name>pyridoxal 5'-phosphate</name>
        <dbReference type="ChEBI" id="CHEBI:597326"/>
    </cofactor>
</comment>
<comment type="similarity">
    <text evidence="3">Belongs to the radical SAM superfamily. KamA family.</text>
</comment>
<evidence type="ECO:0000256" key="4">
    <source>
        <dbReference type="ARBA" id="ARBA00022485"/>
    </source>
</evidence>
<evidence type="ECO:0000256" key="7">
    <source>
        <dbReference type="ARBA" id="ARBA00022898"/>
    </source>
</evidence>
<evidence type="ECO:0000256" key="1">
    <source>
        <dbReference type="ARBA" id="ARBA00001933"/>
    </source>
</evidence>
<keyword evidence="8" id="KW-0408">Iron</keyword>
<dbReference type="AlphaFoldDB" id="A0A7V5P067"/>
<dbReference type="PROSITE" id="PS51918">
    <property type="entry name" value="RADICAL_SAM"/>
    <property type="match status" value="1"/>
</dbReference>
<keyword evidence="9 10" id="KW-0411">Iron-sulfur</keyword>
<proteinExistence type="inferred from homology"/>
<feature type="binding site" evidence="10">
    <location>
        <position position="107"/>
    </location>
    <ligand>
        <name>[4Fe-4S] cluster</name>
        <dbReference type="ChEBI" id="CHEBI:49883"/>
        <note>4Fe-4S-S-AdoMet</note>
    </ligand>
</feature>
<dbReference type="Gene3D" id="3.20.20.70">
    <property type="entry name" value="Aldolase class I"/>
    <property type="match status" value="1"/>
</dbReference>
<sequence length="379" mass="43460">MAHRTTFISSTRHIPSLAENERIQEVVAKYPFKCTEYYLNLIDLTDPNDPLARIVLPHEDELQEWEWGRLDPSNEKAYTVMPGLQHKYDSTVLLLASSNCAGLCRYCFRKRLFVDGGQPERLEDLDGAVRYIMGHPEITNVILSGGDSLMLPTGYLRELISKLRRVPHVGIIRLGTKVPAYYPHRILNDPDLLNLIKTYSTPTRRLYVIVHFDHPRELTPEAIKACSLLMEAGALVLNQTPLIRGVNDDPQVLAELFRKLSFAGIAPYYVFQCRPTVGNRPYAVPIEEGYQIFETARGLVSGLAKRARFTMSHEKGKLEIVALTEEQIIFKFHRAADNKNTGKILIYRRNPDAYWLDDYVEMVSSHYLESEIFRPTYFV</sequence>
<dbReference type="PANTHER" id="PTHR30538:SF0">
    <property type="entry name" value="L-LYSINE 2,3-AMINOMUTASE AQ_1632-RELATED"/>
    <property type="match status" value="1"/>
</dbReference>
<evidence type="ECO:0000256" key="10">
    <source>
        <dbReference type="PIRSR" id="PIRSR004911-1"/>
    </source>
</evidence>
<dbReference type="InterPro" id="IPR058240">
    <property type="entry name" value="rSAM_sf"/>
</dbReference>
<dbReference type="GO" id="GO:0003824">
    <property type="term" value="F:catalytic activity"/>
    <property type="evidence" value="ECO:0007669"/>
    <property type="project" value="InterPro"/>
</dbReference>
<dbReference type="SUPFAM" id="SSF102114">
    <property type="entry name" value="Radical SAM enzymes"/>
    <property type="match status" value="1"/>
</dbReference>
<dbReference type="InterPro" id="IPR003739">
    <property type="entry name" value="Lys_aminomutase/Glu_NH3_mut"/>
</dbReference>
<name>A0A7V5P067_9BACT</name>
<dbReference type="SFLD" id="SFLDG01070">
    <property type="entry name" value="PLP-dependent"/>
    <property type="match status" value="1"/>
</dbReference>
<dbReference type="EMBL" id="DROK01000157">
    <property type="protein sequence ID" value="HHI97296.1"/>
    <property type="molecule type" value="Genomic_DNA"/>
</dbReference>
<dbReference type="SFLD" id="SFLDS00029">
    <property type="entry name" value="Radical_SAM"/>
    <property type="match status" value="1"/>
</dbReference>
<dbReference type="PIRSF" id="PIRSF004911">
    <property type="entry name" value="DUF160"/>
    <property type="match status" value="1"/>
</dbReference>
<organism evidence="12">
    <name type="scientific">Thermodesulfatator atlanticus</name>
    <dbReference type="NCBI Taxonomy" id="501497"/>
    <lineage>
        <taxon>Bacteria</taxon>
        <taxon>Pseudomonadati</taxon>
        <taxon>Thermodesulfobacteriota</taxon>
        <taxon>Thermodesulfobacteria</taxon>
        <taxon>Thermodesulfobacteriales</taxon>
        <taxon>Thermodesulfatatoraceae</taxon>
        <taxon>Thermodesulfatator</taxon>
    </lineage>
</organism>
<dbReference type="PANTHER" id="PTHR30538">
    <property type="entry name" value="LYSINE 2,3-AMINOMUTASE-RELATED"/>
    <property type="match status" value="1"/>
</dbReference>
<dbReference type="CDD" id="cd01335">
    <property type="entry name" value="Radical_SAM"/>
    <property type="match status" value="1"/>
</dbReference>
<dbReference type="GO" id="GO:0051539">
    <property type="term" value="F:4 iron, 4 sulfur cluster binding"/>
    <property type="evidence" value="ECO:0007669"/>
    <property type="project" value="UniProtKB-KW"/>
</dbReference>
<keyword evidence="4 10" id="KW-0004">4Fe-4S</keyword>
<evidence type="ECO:0000256" key="8">
    <source>
        <dbReference type="ARBA" id="ARBA00023004"/>
    </source>
</evidence>
<gene>
    <name evidence="12" type="ORF">ENJ96_05525</name>
</gene>
<feature type="binding site" evidence="10">
    <location>
        <position position="104"/>
    </location>
    <ligand>
        <name>[4Fe-4S] cluster</name>
        <dbReference type="ChEBI" id="CHEBI:49883"/>
        <note>4Fe-4S-S-AdoMet</note>
    </ligand>
</feature>
<evidence type="ECO:0000256" key="6">
    <source>
        <dbReference type="ARBA" id="ARBA00022723"/>
    </source>
</evidence>
<feature type="domain" description="Radical SAM core" evidence="11">
    <location>
        <begin position="86"/>
        <end position="306"/>
    </location>
</feature>
<reference evidence="12" key="1">
    <citation type="journal article" date="2020" name="mSystems">
        <title>Genome- and Community-Level Interaction Insights into Carbon Utilization and Element Cycling Functions of Hydrothermarchaeota in Hydrothermal Sediment.</title>
        <authorList>
            <person name="Zhou Z."/>
            <person name="Liu Y."/>
            <person name="Xu W."/>
            <person name="Pan J."/>
            <person name="Luo Z.H."/>
            <person name="Li M."/>
        </authorList>
    </citation>
    <scope>NUCLEOTIDE SEQUENCE [LARGE SCALE GENOMIC DNA]</scope>
    <source>
        <strain evidence="12">HyVt-533</strain>
    </source>
</reference>
<protein>
    <submittedName>
        <fullName evidence="12">KamA family radical SAM protein</fullName>
    </submittedName>
</protein>
<keyword evidence="6 10" id="KW-0479">Metal-binding</keyword>
<evidence type="ECO:0000256" key="5">
    <source>
        <dbReference type="ARBA" id="ARBA00022691"/>
    </source>
</evidence>
<evidence type="ECO:0000256" key="2">
    <source>
        <dbReference type="ARBA" id="ARBA00001966"/>
    </source>
</evidence>
<evidence type="ECO:0000256" key="9">
    <source>
        <dbReference type="ARBA" id="ARBA00023014"/>
    </source>
</evidence>
<comment type="caution">
    <text evidence="12">The sequence shown here is derived from an EMBL/GenBank/DDBJ whole genome shotgun (WGS) entry which is preliminary data.</text>
</comment>
<evidence type="ECO:0000259" key="11">
    <source>
        <dbReference type="PROSITE" id="PS51918"/>
    </source>
</evidence>
<dbReference type="InterPro" id="IPR013785">
    <property type="entry name" value="Aldolase_TIM"/>
</dbReference>
<dbReference type="Proteomes" id="UP000886101">
    <property type="component" value="Unassembled WGS sequence"/>
</dbReference>
<keyword evidence="7" id="KW-0663">Pyridoxal phosphate</keyword>
<dbReference type="Pfam" id="PF04055">
    <property type="entry name" value="Radical_SAM"/>
    <property type="match status" value="1"/>
</dbReference>
<feature type="binding site" evidence="10">
    <location>
        <position position="100"/>
    </location>
    <ligand>
        <name>[4Fe-4S] cluster</name>
        <dbReference type="ChEBI" id="CHEBI:49883"/>
        <note>4Fe-4S-S-AdoMet</note>
    </ligand>
</feature>
<comment type="cofactor">
    <cofactor evidence="2">
        <name>[4Fe-4S] cluster</name>
        <dbReference type="ChEBI" id="CHEBI:49883"/>
    </cofactor>
</comment>
<dbReference type="GO" id="GO:0046872">
    <property type="term" value="F:metal ion binding"/>
    <property type="evidence" value="ECO:0007669"/>
    <property type="project" value="UniProtKB-KW"/>
</dbReference>
<keyword evidence="5" id="KW-0949">S-adenosyl-L-methionine</keyword>
<evidence type="ECO:0000313" key="12">
    <source>
        <dbReference type="EMBL" id="HHI97296.1"/>
    </source>
</evidence>
<dbReference type="NCBIfam" id="TIGR00238">
    <property type="entry name" value="KamA family radical SAM protein"/>
    <property type="match status" value="1"/>
</dbReference>
<dbReference type="InterPro" id="IPR007197">
    <property type="entry name" value="rSAM"/>
</dbReference>
<accession>A0A7V5P067</accession>